<reference evidence="2" key="1">
    <citation type="journal article" date="2018" name="Nat. Plants">
        <title>Whole-genome landscape of Medicago truncatula symbiotic genes.</title>
        <authorList>
            <person name="Pecrix Y."/>
            <person name="Staton S.E."/>
            <person name="Sallet E."/>
            <person name="Lelandais-Briere C."/>
            <person name="Moreau S."/>
            <person name="Carrere S."/>
            <person name="Blein T."/>
            <person name="Jardinaud M.F."/>
            <person name="Latrasse D."/>
            <person name="Zouine M."/>
            <person name="Zahm M."/>
            <person name="Kreplak J."/>
            <person name="Mayjonade B."/>
            <person name="Satge C."/>
            <person name="Perez M."/>
            <person name="Cauet S."/>
            <person name="Marande W."/>
            <person name="Chantry-Darmon C."/>
            <person name="Lopez-Roques C."/>
            <person name="Bouchez O."/>
            <person name="Berard A."/>
            <person name="Debelle F."/>
            <person name="Munos S."/>
            <person name="Bendahmane A."/>
            <person name="Berges H."/>
            <person name="Niebel A."/>
            <person name="Buitink J."/>
            <person name="Frugier F."/>
            <person name="Benhamed M."/>
            <person name="Crespi M."/>
            <person name="Gouzy J."/>
            <person name="Gamas P."/>
        </authorList>
    </citation>
    <scope>NUCLEOTIDE SEQUENCE [LARGE SCALE GENOMIC DNA]</scope>
    <source>
        <strain evidence="2">cv. Jemalong A17</strain>
    </source>
</reference>
<accession>A0A396GIH0</accession>
<sequence length="44" mass="4449">MPALMLKRSSRVIPGFLGTPAGIITTSAPSKAFPSSSSPAYPGT</sequence>
<name>A0A396GIH0_MEDTR</name>
<proteinExistence type="predicted"/>
<gene>
    <name evidence="1" type="ORF">MtrunA17_Chr8g0360511</name>
</gene>
<protein>
    <submittedName>
        <fullName evidence="1">Uncharacterized protein</fullName>
    </submittedName>
</protein>
<dbReference type="Proteomes" id="UP000265566">
    <property type="component" value="Chromosome 8"/>
</dbReference>
<evidence type="ECO:0000313" key="1">
    <source>
        <dbReference type="EMBL" id="RHN40939.1"/>
    </source>
</evidence>
<dbReference type="EMBL" id="PSQE01000008">
    <property type="protein sequence ID" value="RHN40939.1"/>
    <property type="molecule type" value="Genomic_DNA"/>
</dbReference>
<organism evidence="1 2">
    <name type="scientific">Medicago truncatula</name>
    <name type="common">Barrel medic</name>
    <name type="synonym">Medicago tribuloides</name>
    <dbReference type="NCBI Taxonomy" id="3880"/>
    <lineage>
        <taxon>Eukaryota</taxon>
        <taxon>Viridiplantae</taxon>
        <taxon>Streptophyta</taxon>
        <taxon>Embryophyta</taxon>
        <taxon>Tracheophyta</taxon>
        <taxon>Spermatophyta</taxon>
        <taxon>Magnoliopsida</taxon>
        <taxon>eudicotyledons</taxon>
        <taxon>Gunneridae</taxon>
        <taxon>Pentapetalae</taxon>
        <taxon>rosids</taxon>
        <taxon>fabids</taxon>
        <taxon>Fabales</taxon>
        <taxon>Fabaceae</taxon>
        <taxon>Papilionoideae</taxon>
        <taxon>50 kb inversion clade</taxon>
        <taxon>NPAAA clade</taxon>
        <taxon>Hologalegina</taxon>
        <taxon>IRL clade</taxon>
        <taxon>Trifolieae</taxon>
        <taxon>Medicago</taxon>
    </lineage>
</organism>
<dbReference type="AlphaFoldDB" id="A0A396GIH0"/>
<dbReference type="Gramene" id="rna47187">
    <property type="protein sequence ID" value="RHN40939.1"/>
    <property type="gene ID" value="gene47187"/>
</dbReference>
<comment type="caution">
    <text evidence="1">The sequence shown here is derived from an EMBL/GenBank/DDBJ whole genome shotgun (WGS) entry which is preliminary data.</text>
</comment>
<evidence type="ECO:0000313" key="2">
    <source>
        <dbReference type="Proteomes" id="UP000265566"/>
    </source>
</evidence>